<dbReference type="Pfam" id="PF00076">
    <property type="entry name" value="RRM_1"/>
    <property type="match status" value="1"/>
</dbReference>
<feature type="region of interest" description="Disordered" evidence="2">
    <location>
        <begin position="316"/>
        <end position="350"/>
    </location>
</feature>
<evidence type="ECO:0000256" key="2">
    <source>
        <dbReference type="SAM" id="MobiDB-lite"/>
    </source>
</evidence>
<keyword evidence="5" id="KW-1185">Reference proteome</keyword>
<organism evidence="4 5">
    <name type="scientific">Acer saccharum</name>
    <name type="common">Sugar maple</name>
    <dbReference type="NCBI Taxonomy" id="4024"/>
    <lineage>
        <taxon>Eukaryota</taxon>
        <taxon>Viridiplantae</taxon>
        <taxon>Streptophyta</taxon>
        <taxon>Embryophyta</taxon>
        <taxon>Tracheophyta</taxon>
        <taxon>Spermatophyta</taxon>
        <taxon>Magnoliopsida</taxon>
        <taxon>eudicotyledons</taxon>
        <taxon>Gunneridae</taxon>
        <taxon>Pentapetalae</taxon>
        <taxon>rosids</taxon>
        <taxon>malvids</taxon>
        <taxon>Sapindales</taxon>
        <taxon>Sapindaceae</taxon>
        <taxon>Hippocastanoideae</taxon>
        <taxon>Acereae</taxon>
        <taxon>Acer</taxon>
    </lineage>
</organism>
<keyword evidence="1" id="KW-0694">RNA-binding</keyword>
<dbReference type="EMBL" id="JAUESC010000002">
    <property type="protein sequence ID" value="KAK0604603.1"/>
    <property type="molecule type" value="Genomic_DNA"/>
</dbReference>
<sequence length="562" mass="64317">MFVDNLNPKVDLECMWGIFKPFGKVRDVFLSAEKASRRSKYAFLRFESLEEVTKVAKTTNGMHVYSWPISAKVAEQDWKNRMVRKEKQSFSFKRENRRSPKEGVRFRDEFVRKGYGVGEKDATRSFVEAVRGKQKVEYSVNVEEKENMKEKMKSMFWDSSQNDREWIKKCAKGRNSRKEPGNIQIYGTKGVGEMESRSQSQVGKESREFQKIWQDIKPEVSGRGKVIGQSKQARKTRGVVMKRSVNKGKKMWCKRVKVRPKSSMVQNGKLVLEKRKVSDVTEGVRDTETSSSSEEVLRGERFPESCREIGECSKKVDLNGATDGNGPNEGSKPNNVSFRVASKGPNGLEATETDQRMDFCVDLGQVIVGNIEGRRVGNWVPEVEAFDREHETVSDSMASVEEIVRDTFEVENQGKREGVAAIELREEVEEGMSNDNQIFKDELVRTTIEMEMVVGSTVADSEEELMSHGRRTERESAKVGARFRRNNQDKSVRRHGMLTRNSINRQNGQMERSLDPAEEEAIRVMEIRDVIGFDFSCEEEEVLNEIARREKEDNDKGRSKAG</sequence>
<dbReference type="SUPFAM" id="SSF54928">
    <property type="entry name" value="RNA-binding domain, RBD"/>
    <property type="match status" value="1"/>
</dbReference>
<dbReference type="SMART" id="SM00360">
    <property type="entry name" value="RRM"/>
    <property type="match status" value="1"/>
</dbReference>
<dbReference type="Gene3D" id="3.30.70.330">
    <property type="match status" value="1"/>
</dbReference>
<reference evidence="4" key="1">
    <citation type="journal article" date="2022" name="Plant J.">
        <title>Strategies of tolerance reflected in two North American maple genomes.</title>
        <authorList>
            <person name="McEvoy S.L."/>
            <person name="Sezen U.U."/>
            <person name="Trouern-Trend A."/>
            <person name="McMahon S.M."/>
            <person name="Schaberg P.G."/>
            <person name="Yang J."/>
            <person name="Wegrzyn J.L."/>
            <person name="Swenson N.G."/>
        </authorList>
    </citation>
    <scope>NUCLEOTIDE SEQUENCE</scope>
    <source>
        <strain evidence="4">NS2018</strain>
    </source>
</reference>
<accession>A0AA39W6I5</accession>
<feature type="region of interest" description="Disordered" evidence="2">
    <location>
        <begin position="281"/>
        <end position="300"/>
    </location>
</feature>
<dbReference type="Proteomes" id="UP001168877">
    <property type="component" value="Unassembled WGS sequence"/>
</dbReference>
<dbReference type="PROSITE" id="PS50102">
    <property type="entry name" value="RRM"/>
    <property type="match status" value="1"/>
</dbReference>
<gene>
    <name evidence="4" type="ORF">LWI29_017381</name>
</gene>
<proteinExistence type="predicted"/>
<evidence type="ECO:0000313" key="4">
    <source>
        <dbReference type="EMBL" id="KAK0604603.1"/>
    </source>
</evidence>
<dbReference type="GO" id="GO:0003723">
    <property type="term" value="F:RNA binding"/>
    <property type="evidence" value="ECO:0007669"/>
    <property type="project" value="UniProtKB-UniRule"/>
</dbReference>
<protein>
    <recommendedName>
        <fullName evidence="3">RRM domain-containing protein</fullName>
    </recommendedName>
</protein>
<dbReference type="InterPro" id="IPR035979">
    <property type="entry name" value="RBD_domain_sf"/>
</dbReference>
<evidence type="ECO:0000256" key="1">
    <source>
        <dbReference type="PROSITE-ProRule" id="PRU00176"/>
    </source>
</evidence>
<dbReference type="AlphaFoldDB" id="A0AA39W6I5"/>
<dbReference type="InterPro" id="IPR000504">
    <property type="entry name" value="RRM_dom"/>
</dbReference>
<dbReference type="InterPro" id="IPR012677">
    <property type="entry name" value="Nucleotide-bd_a/b_plait_sf"/>
</dbReference>
<name>A0AA39W6I5_ACESA</name>
<feature type="domain" description="RRM" evidence="3">
    <location>
        <begin position="1"/>
        <end position="76"/>
    </location>
</feature>
<evidence type="ECO:0000259" key="3">
    <source>
        <dbReference type="PROSITE" id="PS50102"/>
    </source>
</evidence>
<reference evidence="4" key="2">
    <citation type="submission" date="2023-06" db="EMBL/GenBank/DDBJ databases">
        <authorList>
            <person name="Swenson N.G."/>
            <person name="Wegrzyn J.L."/>
            <person name="Mcevoy S.L."/>
        </authorList>
    </citation>
    <scope>NUCLEOTIDE SEQUENCE</scope>
    <source>
        <strain evidence="4">NS2018</strain>
        <tissue evidence="4">Leaf</tissue>
    </source>
</reference>
<evidence type="ECO:0000313" key="5">
    <source>
        <dbReference type="Proteomes" id="UP001168877"/>
    </source>
</evidence>
<dbReference type="CDD" id="cd00590">
    <property type="entry name" value="RRM_SF"/>
    <property type="match status" value="1"/>
</dbReference>
<comment type="caution">
    <text evidence="4">The sequence shown here is derived from an EMBL/GenBank/DDBJ whole genome shotgun (WGS) entry which is preliminary data.</text>
</comment>